<keyword evidence="3" id="KW-1185">Reference proteome</keyword>
<reference evidence="2 3" key="1">
    <citation type="journal article" date="2012" name="J. Bacteriol.">
        <title>Complete genome sequence of Mycoplasma haemocanis strain Illinois.</title>
        <authorList>
            <person name="do Nascimento N.C."/>
            <person name="Guimaraes A.M."/>
            <person name="Santos A.P."/>
            <person name="Sanmiguel P.J."/>
            <person name="Messick J.B."/>
        </authorList>
    </citation>
    <scope>NUCLEOTIDE SEQUENCE [LARGE SCALE GENOMIC DNA]</scope>
    <source>
        <strain evidence="2 3">Illinois</strain>
    </source>
</reference>
<dbReference type="KEGG" id="mhe:MHC_02090"/>
<feature type="transmembrane region" description="Helical" evidence="1">
    <location>
        <begin position="12"/>
        <end position="32"/>
    </location>
</feature>
<sequence>MSFRSPQLLPLLKLILLNSYFVLYSFGRLNIFFWMPKFGSKFRYLFAISTIVTTVTVSVGSFMIPSASDKKVGSLVEEMRSLLEQEEKMEEEFMRHTSYPSKATPRDIENIDKVTAFERANGFCHIYFIYAESNGSHYRVNDEFWINEEIRQTGRDFLEEFTTVLEVPDLDSICRKSGYSGKVLVKNRGDKKWIYSAADQSKEVFAKWFKQ</sequence>
<proteinExistence type="predicted"/>
<keyword evidence="1" id="KW-0472">Membrane</keyword>
<dbReference type="HOGENOM" id="CLU_1530878_0_0_14"/>
<dbReference type="Proteomes" id="UP000009135">
    <property type="component" value="Chromosome"/>
</dbReference>
<evidence type="ECO:0000313" key="2">
    <source>
        <dbReference type="EMBL" id="AEW45284.2"/>
    </source>
</evidence>
<protein>
    <submittedName>
        <fullName evidence="2">Uncharacterized protein</fullName>
    </submittedName>
</protein>
<keyword evidence="1" id="KW-1133">Transmembrane helix</keyword>
<dbReference type="EMBL" id="CP003199">
    <property type="protein sequence ID" value="AEW45284.2"/>
    <property type="molecule type" value="Genomic_DNA"/>
</dbReference>
<dbReference type="STRING" id="1111676.MHC_02090"/>
<evidence type="ECO:0000256" key="1">
    <source>
        <dbReference type="SAM" id="Phobius"/>
    </source>
</evidence>
<keyword evidence="1" id="KW-0812">Transmembrane</keyword>
<organism evidence="2 3">
    <name type="scientific">Mycoplasma haemocanis (strain Illinois)</name>
    <dbReference type="NCBI Taxonomy" id="1111676"/>
    <lineage>
        <taxon>Bacteria</taxon>
        <taxon>Bacillati</taxon>
        <taxon>Mycoplasmatota</taxon>
        <taxon>Mollicutes</taxon>
        <taxon>Mycoplasmataceae</taxon>
        <taxon>Mycoplasma</taxon>
    </lineage>
</organism>
<gene>
    <name evidence="2" type="ordered locus">MHC_02090</name>
</gene>
<evidence type="ECO:0000313" key="3">
    <source>
        <dbReference type="Proteomes" id="UP000009135"/>
    </source>
</evidence>
<name>H6N6L2_MYCHN</name>
<accession>H6N6L2</accession>
<dbReference type="AlphaFoldDB" id="H6N6L2"/>
<feature type="transmembrane region" description="Helical" evidence="1">
    <location>
        <begin position="44"/>
        <end position="64"/>
    </location>
</feature>